<keyword evidence="5 11" id="KW-0812">Transmembrane</keyword>
<feature type="non-terminal residue" evidence="17">
    <location>
        <position position="2732"/>
    </location>
</feature>
<feature type="domain" description="Piezo transmembrane helical unit" evidence="14">
    <location>
        <begin position="1941"/>
        <end position="2058"/>
    </location>
</feature>
<evidence type="ECO:0000256" key="5">
    <source>
        <dbReference type="ARBA" id="ARBA00022692"/>
    </source>
</evidence>
<feature type="compositionally biased region" description="Low complexity" evidence="10">
    <location>
        <begin position="365"/>
        <end position="376"/>
    </location>
</feature>
<keyword evidence="6 11" id="KW-1133">Transmembrane helix</keyword>
<feature type="transmembrane region" description="Helical" evidence="11">
    <location>
        <begin position="962"/>
        <end position="981"/>
    </location>
</feature>
<feature type="transmembrane region" description="Helical" evidence="11">
    <location>
        <begin position="2282"/>
        <end position="2303"/>
    </location>
</feature>
<evidence type="ECO:0000256" key="9">
    <source>
        <dbReference type="ARBA" id="ARBA00023303"/>
    </source>
</evidence>
<accession>A0A443QZJ9</accession>
<keyword evidence="7" id="KW-0406">Ion transport</keyword>
<sequence length="2732" mass="313329">VVIRQNVFSGIYLLLVLVAPFLPKPTPRNLLKGSVGIYFKVLLLFSTLICGSLFVYQIVIFATHKHYKDALNYCEPEGELLSLIGFNRLDGISPFSVFRLFVIDFLILIYIWSVYFVSRRIFRKYYEQQSTRELVNDEVEASPVAEDKLKSEEDTAYGSDLHDCSLDSKLFEQNKRRRLRRLTAIGIAKFLSELLFNVLLCGAAVLNPSITSSFYLFLFIFIATWISCNKKLGSAFEKFRIFVCFFIFAQLMVLFIYQMDFFRNSVEPDNLYARLFGLTDYVTSNCTTARDLRFKQLNWNIFAHPFFLIALYFLSASLVCTRVFQKKKVNERNEKTIGANRQTICSPSKCDKKVLNKSGEKLLMSSSSANKSSPANIREVDIDGEGANGNSLPLHEYSPTCLDTTPLLSTSQQKTYKTLRQRPSLNLTERSGLDVDSNGSVIWKNESQDVMNIESPDGKRSSIRVDTPNTPGGKADKSSKLAPILYVLNIIKKSSYAGTLITWSITYHSWLTFVLLLWSCLIWMVPNSRQACLKSSPFLVLYAVLLILAQYIFSLQLTDEELPEQFDHVSLIEIGLRKYGDVSYKPLLVKILYTLMFWITLRQYAEEKQKERIESQAAAGATRTSIPRHMSLATTLLPANFSPTLLWISNEVRALLVKYWIWIVACMLMVMSMSGDRVVLFRIGYMFLFLSFVLMFQFSYRLWRRMVYSFWLVVIVYSMAVLIAIYTYQFDNFPRYWKAFGASKQIQLDIGLESYKNNPWSLFTHLFTPTFFLIITIIQVHFLHKDFMELSKYEDQSVTLVASDETRLTSSARTNSSLAHGSDEHKNQEVALDLEMADASSSTISDLQSSKQSKSPQTGENSSTFVTPEHQTADTKNKGNVRISEAKQVAYEFKSKAQHIWDSIKPTVYYFYEIFWRFLEIHLIKLIYLCAMIAAISEVSLVNSIFIILVVLGLPFQRFEKAISYAFGIWASILILAKMAFQLSISSDLSWESNCTEIRIFNDVVCESAILLNETIDNRRYIGFRKVKNVSEYISKDILIVIILTLNTVVLIRQSIHRLRHNEQCPPQGIIFPNITRKEADKGIVECLKYFANYFFYKFGLEITAFVIVLLIAYRIDIVALIAAFWLMIFGLSSRIFVSKIWPIFVGMMCILLPLEYFICIGIPPGLCTQYPWCNWPRALLIWLYLPSFTNLPNAHEIYFDFFVLLFATRQLFVFCIEKSCTDYDGGDNSEFGTPSFIRTKGVVTDYFTFKRTQMDTLKSLFFSCFYWITLAVLFLTAIGYFNLFGLGYILGCFLFLWSGNEFYLKPVNKIVKIWKLLIAYTITVIFIKIILDLIGCLFTKQLEDHYCLLVHLFGISCSQNSDSKIFIKCNTSPTQQANSEPQTDDFGMYRDGVCLIFLLIQKRIFGSHYFSYLVKEIKAQHVLASRGAELIHEIQAKEVMEQEEAEREVMEKIKMKVDKIRSRQQKVSDGKSQKIKTHYQDDYVYDLSPCYSTAEATMLHTPEAEEHPLCSTLPSIFSPTPSLPTALSPSSAASPAEGKGYLEIFKIPLRHIDEGSSVKTAQSASPRSSPVDETPFYSPAMCSPVDPPSDPFKMHSNAQLNAEFSITSRPSFRLHQKPSRPVSRIASFRRKPSSNTSMAASHGSSVRSGDYHMFEDPDAEEIDLEKKPRKSLIPDPVGDELKRIANAKGLTAFCSKLVKGQITEDDEAVAKFSGESTDVGDSSKDSAIVSVDRDVVDSDASAITTYTSVPSSIPEEEFIPSTSKASAMDEISEKRLISDASQEVAADEETKTKTSESSETILQKLKRWILIAALFLKSCIISATSQLNDVSRDYRYVSRRLAVEKKALKVLFEMEESEGVHYDIAWKKETLQKISKASVPQITKSKGSNDTLLKQKGLVSADSEVPKTKRALSPEDEEDEYCLHSNSFIRFIRATFYAVVSQSEFVCYSLVVINQIINGSLLSLPLPLMVFLWGCLSVPRPTKTFWISVITYTEAIVIAKYIFNFRWIWRDVGSLPKSFPQLIGIDASMSSQYFIDLALLLVLFFHRFMLKSLGLWDLEVDFGKPKSKEESNEGTLVSNNDLKNEDLTQAPGLRRRKVQKDPTLEELKEKCESSSEETSNEELEEYETVNQVLEVSTTFKESFQKLLEPMNLFFQRILHPDFRITCDLYSAMFFCDFINFFIVVFGYNSFGSGYGDASITTYFEENRVPILFLLMLLASFMVILIDRALYLRKNIIGRLIFHIVIVIIIHVYLFIILPSVADRNTSPFDRNPPKFWYIFKAIYLLLNARQIKCGYTMIPFLYDMRLIMDWVWTDTSLNLEEWAIMEDMFKQLFERKCTLTFEKKFPEPEGRARRRPPKYFHGGAYLALILLAIWIPLVLFALGSTVGKSLNPSTVTVSIEFVGFQPLFKMSATGDMLQERLTEDEWSELKRQFESSSAIAFLDSYSKEDVSVAWINGNSTFTWTISPPSESDLISRLSSNETMFMKITWYVTRSHPEIQEAGLTVYKSNEIEITKDDIYRHQIAQLLKQEKRDDFNQTDYITVPQFFPNFVKVVAKKDPKAITDLTPSAYRDINITVIKGDYFDDNISVSQWWEIRERYCKGDKGYPFAFLKKTSCDYLPIVFFSEKIFTGTLGKFMSGYGILGFYTTFVFLLSRIIRGMFDNLSYNVIYTQMPCVDRVLQLCLDIYLVRERREFGLEEDLYAKLIFLYRSPETLIKWTKEIEEPQIVERQ</sequence>
<evidence type="ECO:0000259" key="14">
    <source>
        <dbReference type="Pfam" id="PF23188"/>
    </source>
</evidence>
<dbReference type="Proteomes" id="UP000285301">
    <property type="component" value="Unassembled WGS sequence"/>
</dbReference>
<feature type="transmembrane region" description="Helical" evidence="11">
    <location>
        <begin position="1261"/>
        <end position="1281"/>
    </location>
</feature>
<feature type="transmembrane region" description="Helical" evidence="11">
    <location>
        <begin position="1198"/>
        <end position="1217"/>
    </location>
</feature>
<feature type="transmembrane region" description="Helical" evidence="11">
    <location>
        <begin position="1287"/>
        <end position="1305"/>
    </location>
</feature>
<evidence type="ECO:0000256" key="4">
    <source>
        <dbReference type="ARBA" id="ARBA00022475"/>
    </source>
</evidence>
<dbReference type="EMBL" id="NCKU01002961">
    <property type="protein sequence ID" value="RWS08455.1"/>
    <property type="molecule type" value="Genomic_DNA"/>
</dbReference>
<feature type="transmembrane region" description="Helical" evidence="11">
    <location>
        <begin position="2024"/>
        <end position="2046"/>
    </location>
</feature>
<keyword evidence="19" id="KW-1185">Reference proteome</keyword>
<dbReference type="GO" id="GO:0005886">
    <property type="term" value="C:plasma membrane"/>
    <property type="evidence" value="ECO:0007669"/>
    <property type="project" value="UniProtKB-SubCell"/>
</dbReference>
<evidence type="ECO:0000259" key="13">
    <source>
        <dbReference type="Pfam" id="PF15917"/>
    </source>
</evidence>
<reference evidence="17" key="2">
    <citation type="submission" date="2018-11" db="EMBL/GenBank/DDBJ databases">
        <title>Trombidioid mite genomics.</title>
        <authorList>
            <person name="Dong X."/>
        </authorList>
    </citation>
    <scope>NUCLEOTIDE SEQUENCE</scope>
    <source>
        <strain evidence="17">UoL-WK</strain>
    </source>
</reference>
<feature type="region of interest" description="Disordered" evidence="10">
    <location>
        <begin position="2105"/>
        <end position="2125"/>
    </location>
</feature>
<feature type="compositionally biased region" description="Polar residues" evidence="10">
    <location>
        <begin position="845"/>
        <end position="870"/>
    </location>
</feature>
<feature type="domain" description="Piezo non-specific cation channel cap" evidence="12">
    <location>
        <begin position="2422"/>
        <end position="2722"/>
    </location>
</feature>
<keyword evidence="8 11" id="KW-0472">Membrane</keyword>
<dbReference type="Pfam" id="PF24874">
    <property type="entry name" value="Piezo_THU9_anchor"/>
    <property type="match status" value="1"/>
</dbReference>
<name>A0A443QZJ9_9ACAR</name>
<dbReference type="STRING" id="1965070.A0A443QZJ9"/>
<dbReference type="PANTHER" id="PTHR47049:SF2">
    <property type="entry name" value="PIEZO-TYPE MECHANOSENSITIVE ION CHANNEL HOMOLOG"/>
    <property type="match status" value="1"/>
</dbReference>
<dbReference type="InterPro" id="IPR056769">
    <property type="entry name" value="Piezo_TM1-24"/>
</dbReference>
<feature type="domain" description="Piezo THU9 and anchor" evidence="16">
    <location>
        <begin position="2168"/>
        <end position="2297"/>
    </location>
</feature>
<dbReference type="InterPro" id="IPR031805">
    <property type="entry name" value="Piezo_TM25-28"/>
</dbReference>
<dbReference type="InterPro" id="IPR056770">
    <property type="entry name" value="Piezo_THU9_anchor"/>
</dbReference>
<evidence type="ECO:0000256" key="6">
    <source>
        <dbReference type="ARBA" id="ARBA00022989"/>
    </source>
</evidence>
<feature type="transmembrane region" description="Helical" evidence="11">
    <location>
        <begin position="538"/>
        <end position="557"/>
    </location>
</feature>
<evidence type="ECO:0000313" key="19">
    <source>
        <dbReference type="Proteomes" id="UP000285301"/>
    </source>
</evidence>
<feature type="transmembrane region" description="Helical" evidence="11">
    <location>
        <begin position="926"/>
        <end position="956"/>
    </location>
</feature>
<feature type="transmembrane region" description="Helical" evidence="11">
    <location>
        <begin position="35"/>
        <end position="59"/>
    </location>
</feature>
<feature type="region of interest" description="Disordered" evidence="10">
    <location>
        <begin position="365"/>
        <end position="389"/>
    </location>
</feature>
<evidence type="ECO:0000259" key="12">
    <source>
        <dbReference type="Pfam" id="PF12166"/>
    </source>
</evidence>
<comment type="subcellular location">
    <subcellularLocation>
        <location evidence="1">Cell membrane</location>
        <topology evidence="1">Multi-pass membrane protein</topology>
    </subcellularLocation>
</comment>
<feature type="region of interest" description="Disordered" evidence="10">
    <location>
        <begin position="845"/>
        <end position="879"/>
    </location>
</feature>
<feature type="transmembrane region" description="Helical" evidence="11">
    <location>
        <begin position="2364"/>
        <end position="2384"/>
    </location>
</feature>
<dbReference type="Pfam" id="PF12166">
    <property type="entry name" value="Piezo_cap"/>
    <property type="match status" value="1"/>
</dbReference>
<feature type="transmembrane region" description="Helical" evidence="11">
    <location>
        <begin position="1957"/>
        <end position="1979"/>
    </location>
</feature>
<dbReference type="Pfam" id="PF23188">
    <property type="entry name" value="THU_Piezo1"/>
    <property type="match status" value="1"/>
</dbReference>
<dbReference type="GO" id="GO:0008381">
    <property type="term" value="F:mechanosensitive monoatomic ion channel activity"/>
    <property type="evidence" value="ECO:0007669"/>
    <property type="project" value="InterPro"/>
</dbReference>
<feature type="non-terminal residue" evidence="17">
    <location>
        <position position="1"/>
    </location>
</feature>
<dbReference type="InterPro" id="IPR056768">
    <property type="entry name" value="THU_Piezo"/>
</dbReference>
<evidence type="ECO:0000256" key="7">
    <source>
        <dbReference type="ARBA" id="ARBA00023065"/>
    </source>
</evidence>
<organism evidence="17 19">
    <name type="scientific">Dinothrombium tinctorium</name>
    <dbReference type="NCBI Taxonomy" id="1965070"/>
    <lineage>
        <taxon>Eukaryota</taxon>
        <taxon>Metazoa</taxon>
        <taxon>Ecdysozoa</taxon>
        <taxon>Arthropoda</taxon>
        <taxon>Chelicerata</taxon>
        <taxon>Arachnida</taxon>
        <taxon>Acari</taxon>
        <taxon>Acariformes</taxon>
        <taxon>Trombidiformes</taxon>
        <taxon>Prostigmata</taxon>
        <taxon>Anystina</taxon>
        <taxon>Parasitengona</taxon>
        <taxon>Trombidioidea</taxon>
        <taxon>Trombidiidae</taxon>
        <taxon>Dinothrombium</taxon>
    </lineage>
</organism>
<dbReference type="EMBL" id="NCKU01002895">
    <property type="protein sequence ID" value="RWS08597.1"/>
    <property type="molecule type" value="Genomic_DNA"/>
</dbReference>
<feature type="transmembrane region" description="Helical" evidence="11">
    <location>
        <begin position="1103"/>
        <end position="1129"/>
    </location>
</feature>
<feature type="transmembrane region" description="Helical" evidence="11">
    <location>
        <begin position="1317"/>
        <end position="1336"/>
    </location>
</feature>
<feature type="transmembrane region" description="Helical" evidence="11">
    <location>
        <begin position="212"/>
        <end position="229"/>
    </location>
</feature>
<feature type="domain" description="Piezo TM1-24" evidence="15">
    <location>
        <begin position="428"/>
        <end position="789"/>
    </location>
</feature>
<dbReference type="Pfam" id="PF15917">
    <property type="entry name" value="Piezo_TM25-28"/>
    <property type="match status" value="1"/>
</dbReference>
<feature type="region of interest" description="Disordered" evidence="10">
    <location>
        <begin position="454"/>
        <end position="476"/>
    </location>
</feature>
<feature type="compositionally biased region" description="Acidic residues" evidence="10">
    <location>
        <begin position="2115"/>
        <end position="2125"/>
    </location>
</feature>
<feature type="transmembrane region" description="Helical" evidence="11">
    <location>
        <begin position="708"/>
        <end position="728"/>
    </location>
</feature>
<keyword evidence="4" id="KW-1003">Cell membrane</keyword>
<feature type="transmembrane region" description="Helical" evidence="11">
    <location>
        <begin position="762"/>
        <end position="783"/>
    </location>
</feature>
<feature type="region of interest" description="Disordered" evidence="10">
    <location>
        <begin position="1613"/>
        <end position="1653"/>
    </location>
</feature>
<feature type="transmembrane region" description="Helical" evidence="11">
    <location>
        <begin position="655"/>
        <end position="673"/>
    </location>
</feature>
<dbReference type="InterPro" id="IPR027272">
    <property type="entry name" value="Piezo"/>
</dbReference>
<feature type="compositionally biased region" description="Basic and acidic residues" evidence="10">
    <location>
        <begin position="2105"/>
        <end position="2114"/>
    </location>
</feature>
<evidence type="ECO:0000259" key="16">
    <source>
        <dbReference type="Pfam" id="PF24874"/>
    </source>
</evidence>
<keyword evidence="9" id="KW-0407">Ion channel</keyword>
<feature type="transmembrane region" description="Helical" evidence="11">
    <location>
        <begin position="182"/>
        <end position="206"/>
    </location>
</feature>
<comment type="similarity">
    <text evidence="2">Belongs to the PIEZO (TC 1.A.75) family.</text>
</comment>
<evidence type="ECO:0000256" key="1">
    <source>
        <dbReference type="ARBA" id="ARBA00004651"/>
    </source>
</evidence>
<feature type="transmembrane region" description="Helical" evidence="11">
    <location>
        <begin position="241"/>
        <end position="259"/>
    </location>
</feature>
<evidence type="ECO:0000256" key="8">
    <source>
        <dbReference type="ARBA" id="ARBA00023136"/>
    </source>
</evidence>
<feature type="transmembrane region" description="Helical" evidence="11">
    <location>
        <begin position="1986"/>
        <end position="2004"/>
    </location>
</feature>
<feature type="compositionally biased region" description="Polar residues" evidence="10">
    <location>
        <begin position="1634"/>
        <end position="1648"/>
    </location>
</feature>
<evidence type="ECO:0000256" key="10">
    <source>
        <dbReference type="SAM" id="MobiDB-lite"/>
    </source>
</evidence>
<feature type="domain" description="Piezo TM25-28" evidence="13">
    <location>
        <begin position="1248"/>
        <end position="1479"/>
    </location>
</feature>
<feature type="transmembrane region" description="Helical" evidence="11">
    <location>
        <begin position="509"/>
        <end position="526"/>
    </location>
</feature>
<feature type="transmembrane region" description="Helical" evidence="11">
    <location>
        <begin position="97"/>
        <end position="117"/>
    </location>
</feature>
<keyword evidence="3" id="KW-0813">Transport</keyword>
<evidence type="ECO:0000256" key="11">
    <source>
        <dbReference type="SAM" id="Phobius"/>
    </source>
</evidence>
<feature type="transmembrane region" description="Helical" evidence="11">
    <location>
        <begin position="1038"/>
        <end position="1056"/>
    </location>
</feature>
<dbReference type="PANTHER" id="PTHR47049">
    <property type="entry name" value="PIEZO-TYPE MECHANOSENSITIVE ION CHANNEL HOMOLOG"/>
    <property type="match status" value="1"/>
</dbReference>
<reference evidence="17 19" key="1">
    <citation type="journal article" date="2018" name="Gigascience">
        <title>Genomes of trombidid mites reveal novel predicted allergens and laterally-transferred genes associated with secondary metabolism.</title>
        <authorList>
            <person name="Dong X."/>
            <person name="Chaisiri K."/>
            <person name="Xia D."/>
            <person name="Armstrong S.D."/>
            <person name="Fang Y."/>
            <person name="Donnelly M.J."/>
            <person name="Kadowaki T."/>
            <person name="McGarry J.W."/>
            <person name="Darby A.C."/>
            <person name="Makepeace B.L."/>
        </authorList>
    </citation>
    <scope>NUCLEOTIDE SEQUENCE [LARGE SCALE GENOMIC DNA]</scope>
    <source>
        <strain evidence="17">UoL-WK</strain>
    </source>
</reference>
<proteinExistence type="inferred from homology"/>
<evidence type="ECO:0000256" key="2">
    <source>
        <dbReference type="ARBA" id="ARBA00007821"/>
    </source>
</evidence>
<feature type="transmembrane region" description="Helical" evidence="11">
    <location>
        <begin position="1141"/>
        <end position="1164"/>
    </location>
</feature>
<gene>
    <name evidence="18" type="ORF">B4U79_05703</name>
    <name evidence="17" type="ORF">B4U79_09982</name>
</gene>
<feature type="transmembrane region" description="Helical" evidence="11">
    <location>
        <begin position="301"/>
        <end position="324"/>
    </location>
</feature>
<dbReference type="OrthoDB" id="303066at2759"/>
<feature type="transmembrane region" description="Helical" evidence="11">
    <location>
        <begin position="2211"/>
        <end position="2231"/>
    </location>
</feature>
<feature type="transmembrane region" description="Helical" evidence="11">
    <location>
        <begin position="2638"/>
        <end position="2658"/>
    </location>
</feature>
<feature type="transmembrane region" description="Helical" evidence="11">
    <location>
        <begin position="2240"/>
        <end position="2262"/>
    </location>
</feature>
<evidence type="ECO:0000313" key="18">
    <source>
        <dbReference type="EMBL" id="RWS08597.1"/>
    </source>
</evidence>
<evidence type="ECO:0000256" key="3">
    <source>
        <dbReference type="ARBA" id="ARBA00022448"/>
    </source>
</evidence>
<evidence type="ECO:0000259" key="15">
    <source>
        <dbReference type="Pfam" id="PF24871"/>
    </source>
</evidence>
<feature type="domain" description="Piezo TM1-24" evidence="15">
    <location>
        <begin position="4"/>
        <end position="372"/>
    </location>
</feature>
<feature type="transmembrane region" description="Helical" evidence="11">
    <location>
        <begin position="2169"/>
        <end position="2191"/>
    </location>
</feature>
<protein>
    <submittedName>
        <fullName evidence="17">Piezo-type mechanosensitive ion channel component 2-like protein</fullName>
    </submittedName>
</protein>
<dbReference type="Pfam" id="PF24871">
    <property type="entry name" value="Piezo_TM1-24"/>
    <property type="match status" value="2"/>
</dbReference>
<evidence type="ECO:0000313" key="17">
    <source>
        <dbReference type="EMBL" id="RWS08455.1"/>
    </source>
</evidence>
<feature type="compositionally biased region" description="Polar residues" evidence="10">
    <location>
        <begin position="1558"/>
        <end position="1569"/>
    </location>
</feature>
<comment type="caution">
    <text evidence="17">The sequence shown here is derived from an EMBL/GenBank/DDBJ whole genome shotgun (WGS) entry which is preliminary data.</text>
</comment>
<dbReference type="InterPro" id="IPR031334">
    <property type="entry name" value="Piezo_cap_dom"/>
</dbReference>
<feature type="region of interest" description="Disordered" evidence="10">
    <location>
        <begin position="1557"/>
        <end position="1596"/>
    </location>
</feature>
<feature type="transmembrane region" description="Helical" evidence="11">
    <location>
        <begin position="679"/>
        <end position="696"/>
    </location>
</feature>